<name>A0A3B0TM69_9ZZZZ</name>
<sequence>MNMKERAERGFDAVQAELHTISQWMYDNPEIAYEEFETSARLVAFLADNGFSVDYPAWGLDTSFNAVAGTEGPEVIICAEYDALPEVGHACGHNIIATAALGAGVALAPLAAELGVRIRVLGTPAEEEGGGKVDLIEAGAFQGAAAAMMIHPATFDVVDKNYLAVSHIDVEFSGKESHAALAPQLGINALDAAVQAYNNISMLRQTLYPTDKIHGVITYGGGVPNVIPAFTSMSWYVRAATKVRLDELYGQAMACFQAAATATGCTLEVKSRGHAYTDLRADPTLVELYAQNSAALGRPLGRGADEDPGAAGSTDMGNVSYELPTIHPMLDIHPGGATNHQKAFAAHTTTPDGKAAIRDGALSMAYTVIDLCEGNRWDELGL</sequence>
<protein>
    <submittedName>
        <fullName evidence="2">N-acyl-L-amino acid amidohydrolase</fullName>
        <ecNumber evidence="2">3.5.1.14</ecNumber>
    </submittedName>
</protein>
<dbReference type="Gene3D" id="3.30.70.360">
    <property type="match status" value="1"/>
</dbReference>
<dbReference type="CDD" id="cd05672">
    <property type="entry name" value="M20_ACY1L2-like"/>
    <property type="match status" value="1"/>
</dbReference>
<accession>A0A3B0TM69</accession>
<dbReference type="EC" id="3.5.1.14" evidence="2"/>
<dbReference type="GO" id="GO:0071713">
    <property type="term" value="F:para-aminobenzoyl-glutamate hydrolase activity"/>
    <property type="evidence" value="ECO:0007669"/>
    <property type="project" value="TreeGrafter"/>
</dbReference>
<dbReference type="SUPFAM" id="SSF53187">
    <property type="entry name" value="Zn-dependent exopeptidases"/>
    <property type="match status" value="1"/>
</dbReference>
<dbReference type="InterPro" id="IPR011650">
    <property type="entry name" value="Peptidase_M20_dimer"/>
</dbReference>
<dbReference type="GO" id="GO:0046657">
    <property type="term" value="P:folic acid catabolic process"/>
    <property type="evidence" value="ECO:0007669"/>
    <property type="project" value="TreeGrafter"/>
</dbReference>
<dbReference type="Pfam" id="PF07687">
    <property type="entry name" value="M20_dimer"/>
    <property type="match status" value="1"/>
</dbReference>
<dbReference type="EMBL" id="UOEK01000643">
    <property type="protein sequence ID" value="VAW09734.1"/>
    <property type="molecule type" value="Genomic_DNA"/>
</dbReference>
<dbReference type="PIRSF" id="PIRSF037226">
    <property type="entry name" value="Amidohydrolase_ACY1L2_prd"/>
    <property type="match status" value="1"/>
</dbReference>
<dbReference type="AlphaFoldDB" id="A0A3B0TM69"/>
<dbReference type="PANTHER" id="PTHR30575:SF0">
    <property type="entry name" value="XAA-ARG DIPEPTIDASE"/>
    <property type="match status" value="1"/>
</dbReference>
<dbReference type="InterPro" id="IPR017144">
    <property type="entry name" value="Xaa-Arg_dipeptidase"/>
</dbReference>
<reference evidence="2" key="1">
    <citation type="submission" date="2018-06" db="EMBL/GenBank/DDBJ databases">
        <authorList>
            <person name="Zhirakovskaya E."/>
        </authorList>
    </citation>
    <scope>NUCLEOTIDE SEQUENCE</scope>
</reference>
<dbReference type="GO" id="GO:0005737">
    <property type="term" value="C:cytoplasm"/>
    <property type="evidence" value="ECO:0007669"/>
    <property type="project" value="TreeGrafter"/>
</dbReference>
<dbReference type="NCBIfam" id="TIGR01891">
    <property type="entry name" value="amidohydrolases"/>
    <property type="match status" value="1"/>
</dbReference>
<dbReference type="Pfam" id="PF01546">
    <property type="entry name" value="Peptidase_M20"/>
    <property type="match status" value="1"/>
</dbReference>
<evidence type="ECO:0000259" key="1">
    <source>
        <dbReference type="Pfam" id="PF07687"/>
    </source>
</evidence>
<evidence type="ECO:0000313" key="2">
    <source>
        <dbReference type="EMBL" id="VAW09734.1"/>
    </source>
</evidence>
<organism evidence="2">
    <name type="scientific">hydrothermal vent metagenome</name>
    <dbReference type="NCBI Taxonomy" id="652676"/>
    <lineage>
        <taxon>unclassified sequences</taxon>
        <taxon>metagenomes</taxon>
        <taxon>ecological metagenomes</taxon>
    </lineage>
</organism>
<dbReference type="GO" id="GO:0004046">
    <property type="term" value="F:aminoacylase activity"/>
    <property type="evidence" value="ECO:0007669"/>
    <property type="project" value="UniProtKB-EC"/>
</dbReference>
<dbReference type="SUPFAM" id="SSF55031">
    <property type="entry name" value="Bacterial exopeptidase dimerisation domain"/>
    <property type="match status" value="1"/>
</dbReference>
<dbReference type="Gene3D" id="3.40.630.10">
    <property type="entry name" value="Zn peptidases"/>
    <property type="match status" value="1"/>
</dbReference>
<dbReference type="InterPro" id="IPR017439">
    <property type="entry name" value="Amidohydrolase"/>
</dbReference>
<dbReference type="FunFam" id="3.30.70.360:FF:000004">
    <property type="entry name" value="Peptidase M20 domain-containing protein 2"/>
    <property type="match status" value="1"/>
</dbReference>
<keyword evidence="2" id="KW-0378">Hydrolase</keyword>
<dbReference type="InterPro" id="IPR002933">
    <property type="entry name" value="Peptidase_M20"/>
</dbReference>
<dbReference type="GO" id="GO:0016805">
    <property type="term" value="F:dipeptidase activity"/>
    <property type="evidence" value="ECO:0007669"/>
    <property type="project" value="InterPro"/>
</dbReference>
<proteinExistence type="predicted"/>
<gene>
    <name evidence="2" type="ORF">MNBD_ACTINO02-3055</name>
</gene>
<feature type="domain" description="Peptidase M20 dimerisation" evidence="1">
    <location>
        <begin position="169"/>
        <end position="256"/>
    </location>
</feature>
<dbReference type="InterPro" id="IPR036264">
    <property type="entry name" value="Bact_exopeptidase_dim_dom"/>
</dbReference>
<dbReference type="PANTHER" id="PTHR30575">
    <property type="entry name" value="PEPTIDASE M20"/>
    <property type="match status" value="1"/>
</dbReference>
<dbReference type="InterPro" id="IPR052030">
    <property type="entry name" value="Peptidase_M20/M20A_hydrolases"/>
</dbReference>